<dbReference type="InterPro" id="IPR020449">
    <property type="entry name" value="Tscrpt_reg_AraC-type_HTH"/>
</dbReference>
<dbReference type="PROSITE" id="PS00041">
    <property type="entry name" value="HTH_ARAC_FAMILY_1"/>
    <property type="match status" value="1"/>
</dbReference>
<evidence type="ECO:0000313" key="5">
    <source>
        <dbReference type="EMBL" id="MFD1182391.1"/>
    </source>
</evidence>
<dbReference type="Proteomes" id="UP001597211">
    <property type="component" value="Unassembled WGS sequence"/>
</dbReference>
<reference evidence="6" key="1">
    <citation type="journal article" date="2019" name="Int. J. Syst. Evol. Microbiol.">
        <title>The Global Catalogue of Microorganisms (GCM) 10K type strain sequencing project: providing services to taxonomists for standard genome sequencing and annotation.</title>
        <authorList>
            <consortium name="The Broad Institute Genomics Platform"/>
            <consortium name="The Broad Institute Genome Sequencing Center for Infectious Disease"/>
            <person name="Wu L."/>
            <person name="Ma J."/>
        </authorList>
    </citation>
    <scope>NUCLEOTIDE SEQUENCE [LARGE SCALE GENOMIC DNA]</scope>
    <source>
        <strain evidence="6">CCUG 48216</strain>
    </source>
</reference>
<feature type="domain" description="HTH araC/xylS-type" evidence="4">
    <location>
        <begin position="8"/>
        <end position="106"/>
    </location>
</feature>
<protein>
    <submittedName>
        <fullName evidence="5">Helix-turn-helix domain-containing protein</fullName>
    </submittedName>
</protein>
<accession>A0ABW3SC74</accession>
<keyword evidence="3" id="KW-0804">Transcription</keyword>
<dbReference type="EMBL" id="JBHTKZ010000025">
    <property type="protein sequence ID" value="MFD1182391.1"/>
    <property type="molecule type" value="Genomic_DNA"/>
</dbReference>
<dbReference type="Pfam" id="PF06445">
    <property type="entry name" value="GyrI-like"/>
    <property type="match status" value="1"/>
</dbReference>
<dbReference type="Gene3D" id="3.20.80.10">
    <property type="entry name" value="Regulatory factor, effector binding domain"/>
    <property type="match status" value="1"/>
</dbReference>
<evidence type="ECO:0000256" key="3">
    <source>
        <dbReference type="ARBA" id="ARBA00023163"/>
    </source>
</evidence>
<dbReference type="InterPro" id="IPR011256">
    <property type="entry name" value="Reg_factor_effector_dom_sf"/>
</dbReference>
<dbReference type="InterPro" id="IPR018062">
    <property type="entry name" value="HTH_AraC-typ_CS"/>
</dbReference>
<dbReference type="PROSITE" id="PS01124">
    <property type="entry name" value="HTH_ARAC_FAMILY_2"/>
    <property type="match status" value="1"/>
</dbReference>
<proteinExistence type="predicted"/>
<dbReference type="PANTHER" id="PTHR47504:SF5">
    <property type="entry name" value="RIGHT ORIGIN-BINDING PROTEIN"/>
    <property type="match status" value="1"/>
</dbReference>
<dbReference type="PRINTS" id="PR00032">
    <property type="entry name" value="HTHARAC"/>
</dbReference>
<keyword evidence="2" id="KW-0238">DNA-binding</keyword>
<dbReference type="PANTHER" id="PTHR47504">
    <property type="entry name" value="RIGHT ORIGIN-BINDING PROTEIN"/>
    <property type="match status" value="1"/>
</dbReference>
<dbReference type="Gene3D" id="1.10.10.60">
    <property type="entry name" value="Homeodomain-like"/>
    <property type="match status" value="2"/>
</dbReference>
<dbReference type="RefSeq" id="WP_240269597.1">
    <property type="nucleotide sequence ID" value="NZ_JAKSXN010000028.1"/>
</dbReference>
<keyword evidence="1" id="KW-0805">Transcription regulation</keyword>
<comment type="caution">
    <text evidence="5">The sequence shown here is derived from an EMBL/GenBank/DDBJ whole genome shotgun (WGS) entry which is preliminary data.</text>
</comment>
<dbReference type="SUPFAM" id="SSF46689">
    <property type="entry name" value="Homeodomain-like"/>
    <property type="match status" value="2"/>
</dbReference>
<evidence type="ECO:0000256" key="1">
    <source>
        <dbReference type="ARBA" id="ARBA00023015"/>
    </source>
</evidence>
<dbReference type="SMART" id="SM00342">
    <property type="entry name" value="HTH_ARAC"/>
    <property type="match status" value="1"/>
</dbReference>
<evidence type="ECO:0000256" key="2">
    <source>
        <dbReference type="ARBA" id="ARBA00023125"/>
    </source>
</evidence>
<evidence type="ECO:0000259" key="4">
    <source>
        <dbReference type="PROSITE" id="PS01124"/>
    </source>
</evidence>
<name>A0ABW3SC74_9BACL</name>
<dbReference type="InterPro" id="IPR009057">
    <property type="entry name" value="Homeodomain-like_sf"/>
</dbReference>
<keyword evidence="6" id="KW-1185">Reference proteome</keyword>
<dbReference type="InterPro" id="IPR050959">
    <property type="entry name" value="MarA-like"/>
</dbReference>
<dbReference type="InterPro" id="IPR018060">
    <property type="entry name" value="HTH_AraC"/>
</dbReference>
<dbReference type="Pfam" id="PF12833">
    <property type="entry name" value="HTH_18"/>
    <property type="match status" value="1"/>
</dbReference>
<dbReference type="InterPro" id="IPR029442">
    <property type="entry name" value="GyrI-like"/>
</dbReference>
<gene>
    <name evidence="5" type="ORF">ACFQ2Z_13575</name>
</gene>
<sequence>MHAWEQIQLTIDYIEEHLSEELQIEALAKMAALSPFYYQRLFRRLIKKPVSEYIKQRRLARAAEALPLNDRRIMDVALDFGFSSHETFTRSFKSAFGLTPEEYRANPVGLNRFAKPQLLLNYTTVDENVPLVVDGIMIEIARRRSPATEYFIGLSVEEPIGQLPGSGATGIDTLGLLWDDFHEKKPGIRELKAGGDELGVAYPGTKPGYYRYFAGAEAHVVEPPEGFAAWTLAEGEYIVCSFAAEDFTHFVMDALYKAQQYLFGTWLPNHGITVKPFSIERYASHEPDTTSMEIWVMPEMADAESVHAKVN</sequence>
<evidence type="ECO:0000313" key="6">
    <source>
        <dbReference type="Proteomes" id="UP001597211"/>
    </source>
</evidence>
<organism evidence="5 6">
    <name type="scientific">Paenibacillus timonensis</name>
    <dbReference type="NCBI Taxonomy" id="225915"/>
    <lineage>
        <taxon>Bacteria</taxon>
        <taxon>Bacillati</taxon>
        <taxon>Bacillota</taxon>
        <taxon>Bacilli</taxon>
        <taxon>Bacillales</taxon>
        <taxon>Paenibacillaceae</taxon>
        <taxon>Paenibacillus</taxon>
    </lineage>
</organism>
<dbReference type="SUPFAM" id="SSF55136">
    <property type="entry name" value="Probable bacterial effector-binding domain"/>
    <property type="match status" value="1"/>
</dbReference>